<accession>A0ABU2FQE5</accession>
<evidence type="ECO:0000313" key="3">
    <source>
        <dbReference type="Proteomes" id="UP001268864"/>
    </source>
</evidence>
<keyword evidence="1" id="KW-0812">Transmembrane</keyword>
<dbReference type="RefSeq" id="WP_310900812.1">
    <property type="nucleotide sequence ID" value="NZ_JAMQOS010000004.1"/>
</dbReference>
<dbReference type="Pfam" id="PF23959">
    <property type="entry name" value="DUF7288"/>
    <property type="match status" value="1"/>
</dbReference>
<dbReference type="InterPro" id="IPR055712">
    <property type="entry name" value="DUF7288"/>
</dbReference>
<gene>
    <name evidence="2" type="ORF">NDI86_12650</name>
</gene>
<keyword evidence="1" id="KW-1133">Transmembrane helix</keyword>
<dbReference type="EMBL" id="JAMQOS010000004">
    <property type="protein sequence ID" value="MDS0282976.1"/>
    <property type="molecule type" value="Genomic_DNA"/>
</dbReference>
<comment type="caution">
    <text evidence="2">The sequence shown here is derived from an EMBL/GenBank/DDBJ whole genome shotgun (WGS) entry which is preliminary data.</text>
</comment>
<keyword evidence="3" id="KW-1185">Reference proteome</keyword>
<evidence type="ECO:0000256" key="1">
    <source>
        <dbReference type="SAM" id="Phobius"/>
    </source>
</evidence>
<name>A0ABU2FQE5_9EURY</name>
<protein>
    <recommendedName>
        <fullName evidence="4">Flagellin</fullName>
    </recommendedName>
</protein>
<organism evidence="2 3">
    <name type="scientific">Haloarcula onubensis</name>
    <dbReference type="NCBI Taxonomy" id="2950539"/>
    <lineage>
        <taxon>Archaea</taxon>
        <taxon>Methanobacteriati</taxon>
        <taxon>Methanobacteriota</taxon>
        <taxon>Stenosarchaea group</taxon>
        <taxon>Halobacteria</taxon>
        <taxon>Halobacteriales</taxon>
        <taxon>Haloarculaceae</taxon>
        <taxon>Haloarcula</taxon>
    </lineage>
</organism>
<sequence>MVTRGQAYTLEGVLAAILIVTATVYGLQAIDTRAWQDSTQRQTDALGYRASDMLTVASESDALRNATLCYRDGRPLNGNRAQPRSDFEWMLNTTFDSQGDQYNIEFSFRNRNDETETILVSEQTDEGVNRPPPSAATASTTVTLTDGMHRRIDGGCNAIPVEIDGDRNFYAPDVSPSELYNIVEVRLIVW</sequence>
<evidence type="ECO:0008006" key="4">
    <source>
        <dbReference type="Google" id="ProtNLM"/>
    </source>
</evidence>
<feature type="transmembrane region" description="Helical" evidence="1">
    <location>
        <begin position="6"/>
        <end position="27"/>
    </location>
</feature>
<evidence type="ECO:0000313" key="2">
    <source>
        <dbReference type="EMBL" id="MDS0282976.1"/>
    </source>
</evidence>
<keyword evidence="1" id="KW-0472">Membrane</keyword>
<proteinExistence type="predicted"/>
<dbReference type="Proteomes" id="UP001268864">
    <property type="component" value="Unassembled WGS sequence"/>
</dbReference>
<reference evidence="2 3" key="1">
    <citation type="submission" date="2022-06" db="EMBL/GenBank/DDBJ databases">
        <title>Halomicroarcula sp. a new haloarchaeum isolate from saline soil.</title>
        <authorList>
            <person name="Strakova D."/>
            <person name="Galisteo C."/>
            <person name="Sanchez-Porro C."/>
            <person name="Ventosa A."/>
        </authorList>
    </citation>
    <scope>NUCLEOTIDE SEQUENCE [LARGE SCALE GENOMIC DNA]</scope>
    <source>
        <strain evidence="2 3">S3CR25-11</strain>
    </source>
</reference>